<keyword evidence="3" id="KW-1185">Reference proteome</keyword>
<name>A0A165LK50_EXIGL</name>
<dbReference type="EMBL" id="KV425924">
    <property type="protein sequence ID" value="KZV97958.1"/>
    <property type="molecule type" value="Genomic_DNA"/>
</dbReference>
<feature type="compositionally biased region" description="Low complexity" evidence="1">
    <location>
        <begin position="69"/>
        <end position="78"/>
    </location>
</feature>
<evidence type="ECO:0000313" key="2">
    <source>
        <dbReference type="EMBL" id="KZV97958.1"/>
    </source>
</evidence>
<feature type="compositionally biased region" description="Polar residues" evidence="1">
    <location>
        <begin position="161"/>
        <end position="172"/>
    </location>
</feature>
<feature type="compositionally biased region" description="Low complexity" evidence="1">
    <location>
        <begin position="298"/>
        <end position="307"/>
    </location>
</feature>
<feature type="compositionally biased region" description="Basic and acidic residues" evidence="1">
    <location>
        <begin position="198"/>
        <end position="209"/>
    </location>
</feature>
<organism evidence="2 3">
    <name type="scientific">Exidia glandulosa HHB12029</name>
    <dbReference type="NCBI Taxonomy" id="1314781"/>
    <lineage>
        <taxon>Eukaryota</taxon>
        <taxon>Fungi</taxon>
        <taxon>Dikarya</taxon>
        <taxon>Basidiomycota</taxon>
        <taxon>Agaricomycotina</taxon>
        <taxon>Agaricomycetes</taxon>
        <taxon>Auriculariales</taxon>
        <taxon>Exidiaceae</taxon>
        <taxon>Exidia</taxon>
    </lineage>
</organism>
<accession>A0A165LK50</accession>
<feature type="compositionally biased region" description="Basic and acidic residues" evidence="1">
    <location>
        <begin position="229"/>
        <end position="242"/>
    </location>
</feature>
<protein>
    <submittedName>
        <fullName evidence="2">Uncharacterized protein</fullName>
    </submittedName>
</protein>
<evidence type="ECO:0000313" key="3">
    <source>
        <dbReference type="Proteomes" id="UP000077266"/>
    </source>
</evidence>
<feature type="region of interest" description="Disordered" evidence="1">
    <location>
        <begin position="1"/>
        <end position="348"/>
    </location>
</feature>
<reference evidence="2 3" key="1">
    <citation type="journal article" date="2016" name="Mol. Biol. Evol.">
        <title>Comparative Genomics of Early-Diverging Mushroom-Forming Fungi Provides Insights into the Origins of Lignocellulose Decay Capabilities.</title>
        <authorList>
            <person name="Nagy L.G."/>
            <person name="Riley R."/>
            <person name="Tritt A."/>
            <person name="Adam C."/>
            <person name="Daum C."/>
            <person name="Floudas D."/>
            <person name="Sun H."/>
            <person name="Yadav J.S."/>
            <person name="Pangilinan J."/>
            <person name="Larsson K.H."/>
            <person name="Matsuura K."/>
            <person name="Barry K."/>
            <person name="Labutti K."/>
            <person name="Kuo R."/>
            <person name="Ohm R.A."/>
            <person name="Bhattacharya S.S."/>
            <person name="Shirouzu T."/>
            <person name="Yoshinaga Y."/>
            <person name="Martin F.M."/>
            <person name="Grigoriev I.V."/>
            <person name="Hibbett D.S."/>
        </authorList>
    </citation>
    <scope>NUCLEOTIDE SEQUENCE [LARGE SCALE GENOMIC DNA]</scope>
    <source>
        <strain evidence="2 3">HHB12029</strain>
    </source>
</reference>
<sequence length="696" mass="74963">MSRKGLSYRKKDTNTVSQSGSTAPRSLDAIAEVAESVEDENEDDTPVILGSKRPSVLPGAAGATKRQRSSASSSYNRSTDAAEQDPAPVTAATNPGTMGNLNPAAFVSNQHPAEEANRVADTPTPRRSRRQAGKNVTDGSLASTAGTTSAPSAVISKPSARATSTAQRSLSVNPEPARTGTSTRQSSSRRAATAEAEVNPKRNAHDSQARPRLPTLEELLAEQSPARELPADVRAQIDEIVARRRAASSRAEDAGLLAPTQHGTGREESATSGSDSAPDQDEVFDLNADSDSSESDLDSSASSSDSEPVPARGRRKVAKGKDQAQRAASAPAVALPARGPAAPPSERPADAHTEFYAVINKKKFAVSKAISFADFSTALATASNITTGAWKYRVGVRGTDYDLGSESQFGQLLGAVEAKFGKMPKSKKEVVEVHLRCPELDALAAAAKGKNGKKAQSDVVAGTSGHDQVTEELIKHLKTSYKCPLNHEHCKPNSQGKCEELTLGMIQEWAYGVWMKIRGVTFDHPPTEADHWAPWRPVGSSAALTSGLPDGTRAPRGANRATVDLALTAMTNFMQAQSRAPSVQPELPEPRTAARQSRVVDMDLEYPLLLPLLEQMTQDEVARMGDDARIYTLYSAFFRVAGYRDVSDVFDGRRSFEEWRGRIREDAQEQDVRPVPSQILQKIWDRCERDVMRMNQ</sequence>
<dbReference type="AlphaFoldDB" id="A0A165LK50"/>
<dbReference type="Proteomes" id="UP000077266">
    <property type="component" value="Unassembled WGS sequence"/>
</dbReference>
<feature type="compositionally biased region" description="Polar residues" evidence="1">
    <location>
        <begin position="91"/>
        <end position="100"/>
    </location>
</feature>
<feature type="compositionally biased region" description="Low complexity" evidence="1">
    <location>
        <begin position="137"/>
        <end position="153"/>
    </location>
</feature>
<dbReference type="InParanoid" id="A0A165LK50"/>
<proteinExistence type="predicted"/>
<feature type="compositionally biased region" description="Low complexity" evidence="1">
    <location>
        <begin position="177"/>
        <end position="194"/>
    </location>
</feature>
<evidence type="ECO:0000256" key="1">
    <source>
        <dbReference type="SAM" id="MobiDB-lite"/>
    </source>
</evidence>
<feature type="compositionally biased region" description="Acidic residues" evidence="1">
    <location>
        <begin position="35"/>
        <end position="45"/>
    </location>
</feature>
<gene>
    <name evidence="2" type="ORF">EXIGLDRAFT_763996</name>
</gene>
<feature type="compositionally biased region" description="Polar residues" evidence="1">
    <location>
        <begin position="14"/>
        <end position="24"/>
    </location>
</feature>
<feature type="compositionally biased region" description="Low complexity" evidence="1">
    <location>
        <begin position="325"/>
        <end position="338"/>
    </location>
</feature>